<dbReference type="PANTHER" id="PTHR46696:SF1">
    <property type="entry name" value="CYTOCHROME P450 YJIB-RELATED"/>
    <property type="match status" value="1"/>
</dbReference>
<keyword evidence="4" id="KW-1185">Reference proteome</keyword>
<dbReference type="InterPro" id="IPR017972">
    <property type="entry name" value="Cyt_P450_CS"/>
</dbReference>
<evidence type="ECO:0000256" key="1">
    <source>
        <dbReference type="ARBA" id="ARBA00010617"/>
    </source>
</evidence>
<dbReference type="SUPFAM" id="SSF48264">
    <property type="entry name" value="Cytochrome P450"/>
    <property type="match status" value="1"/>
</dbReference>
<protein>
    <submittedName>
        <fullName evidence="3">Cytochrome P450</fullName>
    </submittedName>
</protein>
<dbReference type="PROSITE" id="PS00086">
    <property type="entry name" value="CYTOCHROME_P450"/>
    <property type="match status" value="1"/>
</dbReference>
<dbReference type="Gene3D" id="1.10.630.10">
    <property type="entry name" value="Cytochrome P450"/>
    <property type="match status" value="1"/>
</dbReference>
<dbReference type="Pfam" id="PF00067">
    <property type="entry name" value="p450"/>
    <property type="match status" value="1"/>
</dbReference>
<reference evidence="3 4" key="1">
    <citation type="submission" date="2020-08" db="EMBL/GenBank/DDBJ databases">
        <title>Exploring microbial biodiversity for novel pathways involved in the catabolism of aromatic compounds derived from lignin.</title>
        <authorList>
            <person name="Elkins J."/>
        </authorList>
    </citation>
    <scope>NUCLEOTIDE SEQUENCE [LARGE SCALE GENOMIC DNA]</scope>
    <source>
        <strain evidence="3 4">B1D3A</strain>
    </source>
</reference>
<dbReference type="PRINTS" id="PR00359">
    <property type="entry name" value="BP450"/>
</dbReference>
<evidence type="ECO:0000256" key="2">
    <source>
        <dbReference type="RuleBase" id="RU000461"/>
    </source>
</evidence>
<dbReference type="InterPro" id="IPR002397">
    <property type="entry name" value="Cyt_P450_B"/>
</dbReference>
<keyword evidence="2" id="KW-0408">Iron</keyword>
<comment type="caution">
    <text evidence="3">The sequence shown here is derived from an EMBL/GenBank/DDBJ whole genome shotgun (WGS) entry which is preliminary data.</text>
</comment>
<name>A0ABR6NF31_9SPHN</name>
<gene>
    <name evidence="3" type="ORF">HNP60_001866</name>
</gene>
<keyword evidence="2" id="KW-0349">Heme</keyword>
<evidence type="ECO:0000313" key="4">
    <source>
        <dbReference type="Proteomes" id="UP001138540"/>
    </source>
</evidence>
<accession>A0ABR6NF31</accession>
<dbReference type="RefSeq" id="WP_184152770.1">
    <property type="nucleotide sequence ID" value="NZ_JACHKA010000001.1"/>
</dbReference>
<keyword evidence="2" id="KW-0560">Oxidoreductase</keyword>
<dbReference type="InterPro" id="IPR036396">
    <property type="entry name" value="Cyt_P450_sf"/>
</dbReference>
<dbReference type="Proteomes" id="UP001138540">
    <property type="component" value="Unassembled WGS sequence"/>
</dbReference>
<sequence length="393" mass="43708">MTRDIPDYPLDIFTHEAVRNARDVDDALRELAPAVRLADGTVMIGRHAHVAPGLMDWKSFSSTSRPWHDPASLRPEILLTDDPPRHTRVRRVIGDALSPRTLDAMKTIFTAGAQALVAELKARDGQEIDAVEDVTRRFVYTVFPDALGLPPGDRTHMHGFSNMVWATMGPENALFREAMVEDFGPVIAWLNEVCDREALDPDGFGMLLFRAADEEKITLDEAKLLLQTILSAGADTTYITMANALRAWAEFPQEFAKVQADPKLVRNAFDESLRWDSPSRMAGRITTVDVPVDDMVVPAGTRVGLMFAAANRDPRFWDDPLDYRIGRDLRHSLGFGYGIHACVGRTLAYMEADALLGVLAQELESIELTGPVEPWMTTVGHGPARVPVRLHFR</sequence>
<keyword evidence="2" id="KW-0503">Monooxygenase</keyword>
<dbReference type="InterPro" id="IPR001128">
    <property type="entry name" value="Cyt_P450"/>
</dbReference>
<dbReference type="EMBL" id="JACHKA010000001">
    <property type="protein sequence ID" value="MBB5985892.1"/>
    <property type="molecule type" value="Genomic_DNA"/>
</dbReference>
<evidence type="ECO:0000313" key="3">
    <source>
        <dbReference type="EMBL" id="MBB5985892.1"/>
    </source>
</evidence>
<comment type="similarity">
    <text evidence="1 2">Belongs to the cytochrome P450 family.</text>
</comment>
<dbReference type="PANTHER" id="PTHR46696">
    <property type="entry name" value="P450, PUTATIVE (EUROFUNG)-RELATED"/>
    <property type="match status" value="1"/>
</dbReference>
<proteinExistence type="inferred from homology"/>
<keyword evidence="2" id="KW-0479">Metal-binding</keyword>
<organism evidence="3 4">
    <name type="scientific">Sphingobium lignivorans</name>
    <dbReference type="NCBI Taxonomy" id="2735886"/>
    <lineage>
        <taxon>Bacteria</taxon>
        <taxon>Pseudomonadati</taxon>
        <taxon>Pseudomonadota</taxon>
        <taxon>Alphaproteobacteria</taxon>
        <taxon>Sphingomonadales</taxon>
        <taxon>Sphingomonadaceae</taxon>
        <taxon>Sphingobium</taxon>
    </lineage>
</organism>